<dbReference type="InterPro" id="IPR036188">
    <property type="entry name" value="FAD/NAD-bd_sf"/>
</dbReference>
<feature type="domain" description="FAD-dependent oxidoreductase 2 FAD-binding" evidence="9">
    <location>
        <begin position="11"/>
        <end position="383"/>
    </location>
</feature>
<sequence>MEGCAMPRAYDYIVVGSGIAGLFTALHAREHGTVLIITKGNLEDNNSRWAQGGIAAAVGPDDSPEVHMEDTLQAGAGLCDPEAVRVLVTEGPQRIADLIRLGVAFDTLHGEIALAREGAHSRARVLHAGGDATGAYMEMTLAGSVRGGRVHILEQTMVTRILVDEESGFATGVEVMDSRTGARETYTGRHIVLATGGAGRLFRYTTNPEVATGDGVALAFQAGAQVMDMEFFQFHPTALRLPGAPPFLISEAVRGEGGRLCTPDGHPFMQDYHPQGDLAPRDVVARAILAEMQKAGSPYVLLDLTHLPAQRIASRFPTIYRTCLHYGLDITRQPIPVAPAAHYMMGGVKTDLWGQTTIPHLYACGECACVGVHGANRLASNSLLETVVFSHRVVRHTLGEGAGEPPHQRPEAVFCLEPREVPCADIPPLTLVALQDLMWQKVGLVRDGEGLLWACRVLAAWERTLPRPVERYSQELANMVTVGRLMAESALRRTESRGAHYRTDFPSPNPAWEKHLVLVHYKGDAPCGP</sequence>
<dbReference type="GO" id="GO:0034628">
    <property type="term" value="P:'de novo' NAD+ biosynthetic process from L-aspartate"/>
    <property type="evidence" value="ECO:0007669"/>
    <property type="project" value="TreeGrafter"/>
</dbReference>
<dbReference type="SUPFAM" id="SSF56425">
    <property type="entry name" value="Succinate dehydrogenase/fumarate reductase flavoprotein, catalytic domain"/>
    <property type="match status" value="1"/>
</dbReference>
<dbReference type="Gene3D" id="3.90.700.10">
    <property type="entry name" value="Succinate dehydrogenase/fumarate reductase flavoprotein, catalytic domain"/>
    <property type="match status" value="1"/>
</dbReference>
<proteinExistence type="inferred from homology"/>
<gene>
    <name evidence="11" type="ORF">HGMM_F46A05C25</name>
</gene>
<name>H5SLF0_9ZZZZ</name>
<evidence type="ECO:0000256" key="8">
    <source>
        <dbReference type="ARBA" id="ARBA00023002"/>
    </source>
</evidence>
<dbReference type="EC" id="1.4.3.16" evidence="4"/>
<dbReference type="PANTHER" id="PTHR42716:SF2">
    <property type="entry name" value="L-ASPARTATE OXIDASE, CHLOROPLASTIC"/>
    <property type="match status" value="1"/>
</dbReference>
<evidence type="ECO:0000256" key="4">
    <source>
        <dbReference type="ARBA" id="ARBA00012173"/>
    </source>
</evidence>
<keyword evidence="5" id="KW-0285">Flavoprotein</keyword>
<dbReference type="EMBL" id="AP011763">
    <property type="protein sequence ID" value="BAL56986.1"/>
    <property type="molecule type" value="Genomic_DNA"/>
</dbReference>
<evidence type="ECO:0000256" key="6">
    <source>
        <dbReference type="ARBA" id="ARBA00022642"/>
    </source>
</evidence>
<dbReference type="PANTHER" id="PTHR42716">
    <property type="entry name" value="L-ASPARTATE OXIDASE"/>
    <property type="match status" value="1"/>
</dbReference>
<evidence type="ECO:0000256" key="2">
    <source>
        <dbReference type="ARBA" id="ARBA00004950"/>
    </source>
</evidence>
<reference evidence="11" key="2">
    <citation type="journal article" date="2012" name="PLoS ONE">
        <title>A Deeply Branching Thermophilic Bacterium with an Ancient Acetyl-CoA Pathway Dominates a Subsurface Ecosystem.</title>
        <authorList>
            <person name="Takami H."/>
            <person name="Noguchi H."/>
            <person name="Takaki Y."/>
            <person name="Uchiyama I."/>
            <person name="Toyoda A."/>
            <person name="Nishi S."/>
            <person name="Chee G.-J."/>
            <person name="Arai W."/>
            <person name="Nunoura T."/>
            <person name="Itoh T."/>
            <person name="Hattori M."/>
            <person name="Takai K."/>
        </authorList>
    </citation>
    <scope>NUCLEOTIDE SEQUENCE</scope>
</reference>
<dbReference type="Gene3D" id="3.50.50.60">
    <property type="entry name" value="FAD/NAD(P)-binding domain"/>
    <property type="match status" value="1"/>
</dbReference>
<keyword evidence="8" id="KW-0560">Oxidoreductase</keyword>
<evidence type="ECO:0000259" key="9">
    <source>
        <dbReference type="Pfam" id="PF00890"/>
    </source>
</evidence>
<dbReference type="SUPFAM" id="SSF51905">
    <property type="entry name" value="FAD/NAD(P)-binding domain"/>
    <property type="match status" value="1"/>
</dbReference>
<protein>
    <recommendedName>
        <fullName evidence="4">L-aspartate oxidase</fullName>
        <ecNumber evidence="4">1.4.3.16</ecNumber>
    </recommendedName>
</protein>
<dbReference type="NCBIfam" id="NF005701">
    <property type="entry name" value="PRK07512.1"/>
    <property type="match status" value="1"/>
</dbReference>
<comment type="pathway">
    <text evidence="2">Cofactor biosynthesis; NAD(+) biosynthesis; iminoaspartate from L-aspartate (oxidase route): step 1/1.</text>
</comment>
<dbReference type="InterPro" id="IPR015939">
    <property type="entry name" value="Fum_Rdtase/Succ_DH_flav-like_C"/>
</dbReference>
<organism evidence="11">
    <name type="scientific">uncultured prokaryote</name>
    <dbReference type="NCBI Taxonomy" id="198431"/>
    <lineage>
        <taxon>unclassified sequences</taxon>
        <taxon>environmental samples</taxon>
    </lineage>
</organism>
<dbReference type="InterPro" id="IPR003953">
    <property type="entry name" value="FAD-dep_OxRdtase_2_FAD-bd"/>
</dbReference>
<dbReference type="SUPFAM" id="SSF46977">
    <property type="entry name" value="Succinate dehydrogenase/fumarate reductase flavoprotein C-terminal domain"/>
    <property type="match status" value="1"/>
</dbReference>
<comment type="similarity">
    <text evidence="3">Belongs to the FAD-dependent oxidoreductase 2 family. NadB subfamily.</text>
</comment>
<dbReference type="AlphaFoldDB" id="H5SLF0"/>
<evidence type="ECO:0000256" key="5">
    <source>
        <dbReference type="ARBA" id="ARBA00022630"/>
    </source>
</evidence>
<keyword evidence="6" id="KW-0662">Pyridine nucleotide biosynthesis</keyword>
<evidence type="ECO:0000256" key="3">
    <source>
        <dbReference type="ARBA" id="ARBA00008562"/>
    </source>
</evidence>
<dbReference type="InterPro" id="IPR037099">
    <property type="entry name" value="Fum_R/Succ_DH_flav-like_C_sf"/>
</dbReference>
<keyword evidence="7" id="KW-0274">FAD</keyword>
<dbReference type="InterPro" id="IPR005288">
    <property type="entry name" value="NadB"/>
</dbReference>
<feature type="domain" description="Fumarate reductase/succinate dehydrogenase flavoprotein-like C-terminal" evidence="10">
    <location>
        <begin position="433"/>
        <end position="519"/>
    </location>
</feature>
<dbReference type="Pfam" id="PF02910">
    <property type="entry name" value="Succ_DH_flav_C"/>
    <property type="match status" value="1"/>
</dbReference>
<evidence type="ECO:0000313" key="11">
    <source>
        <dbReference type="EMBL" id="BAL56986.1"/>
    </source>
</evidence>
<dbReference type="PRINTS" id="PR00368">
    <property type="entry name" value="FADPNR"/>
</dbReference>
<accession>H5SLF0</accession>
<dbReference type="InterPro" id="IPR027477">
    <property type="entry name" value="Succ_DH/fumarate_Rdtase_cat_sf"/>
</dbReference>
<reference evidence="11" key="1">
    <citation type="journal article" date="2005" name="Environ. Microbiol.">
        <title>Genetic and functional properties of uncultivated thermophilic crenarchaeotes from a subsurface gold mine as revealed by analysis of genome fragments.</title>
        <authorList>
            <person name="Nunoura T."/>
            <person name="Hirayama H."/>
            <person name="Takami H."/>
            <person name="Oida H."/>
            <person name="Nishi S."/>
            <person name="Shimamura S."/>
            <person name="Suzuki Y."/>
            <person name="Inagaki F."/>
            <person name="Takai K."/>
            <person name="Nealson K.H."/>
            <person name="Horikoshi K."/>
        </authorList>
    </citation>
    <scope>NUCLEOTIDE SEQUENCE</scope>
</reference>
<dbReference type="Pfam" id="PF00890">
    <property type="entry name" value="FAD_binding_2"/>
    <property type="match status" value="1"/>
</dbReference>
<evidence type="ECO:0000259" key="10">
    <source>
        <dbReference type="Pfam" id="PF02910"/>
    </source>
</evidence>
<dbReference type="FunFam" id="3.90.700.10:FF:000002">
    <property type="entry name" value="L-aspartate oxidase"/>
    <property type="match status" value="1"/>
</dbReference>
<dbReference type="Gene3D" id="1.20.58.100">
    <property type="entry name" value="Fumarate reductase/succinate dehydrogenase flavoprotein-like, C-terminal domain"/>
    <property type="match status" value="1"/>
</dbReference>
<evidence type="ECO:0000256" key="7">
    <source>
        <dbReference type="ARBA" id="ARBA00022827"/>
    </source>
</evidence>
<evidence type="ECO:0000256" key="1">
    <source>
        <dbReference type="ARBA" id="ARBA00001974"/>
    </source>
</evidence>
<dbReference type="GO" id="GO:0008734">
    <property type="term" value="F:L-aspartate oxidase activity"/>
    <property type="evidence" value="ECO:0007669"/>
    <property type="project" value="UniProtKB-EC"/>
</dbReference>
<dbReference type="UniPathway" id="UPA00253">
    <property type="reaction ID" value="UER00326"/>
</dbReference>
<comment type="cofactor">
    <cofactor evidence="1">
        <name>FAD</name>
        <dbReference type="ChEBI" id="CHEBI:57692"/>
    </cofactor>
</comment>
<dbReference type="NCBIfam" id="TIGR00551">
    <property type="entry name" value="nadB"/>
    <property type="match status" value="1"/>
</dbReference>